<reference evidence="2 3" key="1">
    <citation type="submission" date="2019-05" db="EMBL/GenBank/DDBJ databases">
        <title>Another draft genome of Portunus trituberculatus and its Hox gene families provides insights of decapod evolution.</title>
        <authorList>
            <person name="Jeong J.-H."/>
            <person name="Song I."/>
            <person name="Kim S."/>
            <person name="Choi T."/>
            <person name="Kim D."/>
            <person name="Ryu S."/>
            <person name="Kim W."/>
        </authorList>
    </citation>
    <scope>NUCLEOTIDE SEQUENCE [LARGE SCALE GENOMIC DNA]</scope>
    <source>
        <tissue evidence="2">Muscle</tissue>
    </source>
</reference>
<evidence type="ECO:0000313" key="3">
    <source>
        <dbReference type="Proteomes" id="UP000324222"/>
    </source>
</evidence>
<feature type="region of interest" description="Disordered" evidence="1">
    <location>
        <begin position="1"/>
        <end position="26"/>
    </location>
</feature>
<sequence>MAQDVPPRPEKPPNGPLTPTPSLIRPFMPARPLQRHLGGVTVQPIWGYCILVATSMNMTSDSEEKWKCKQETTVYGKD</sequence>
<gene>
    <name evidence="2" type="ORF">E2C01_075866</name>
</gene>
<evidence type="ECO:0000313" key="2">
    <source>
        <dbReference type="EMBL" id="MPC81259.1"/>
    </source>
</evidence>
<dbReference type="AlphaFoldDB" id="A0A5B7IHG2"/>
<dbReference type="Proteomes" id="UP000324222">
    <property type="component" value="Unassembled WGS sequence"/>
</dbReference>
<accession>A0A5B7IHG2</accession>
<comment type="caution">
    <text evidence="2">The sequence shown here is derived from an EMBL/GenBank/DDBJ whole genome shotgun (WGS) entry which is preliminary data.</text>
</comment>
<keyword evidence="3" id="KW-1185">Reference proteome</keyword>
<dbReference type="EMBL" id="VSRR010056416">
    <property type="protein sequence ID" value="MPC81259.1"/>
    <property type="molecule type" value="Genomic_DNA"/>
</dbReference>
<organism evidence="2 3">
    <name type="scientific">Portunus trituberculatus</name>
    <name type="common">Swimming crab</name>
    <name type="synonym">Neptunus trituberculatus</name>
    <dbReference type="NCBI Taxonomy" id="210409"/>
    <lineage>
        <taxon>Eukaryota</taxon>
        <taxon>Metazoa</taxon>
        <taxon>Ecdysozoa</taxon>
        <taxon>Arthropoda</taxon>
        <taxon>Crustacea</taxon>
        <taxon>Multicrustacea</taxon>
        <taxon>Malacostraca</taxon>
        <taxon>Eumalacostraca</taxon>
        <taxon>Eucarida</taxon>
        <taxon>Decapoda</taxon>
        <taxon>Pleocyemata</taxon>
        <taxon>Brachyura</taxon>
        <taxon>Eubrachyura</taxon>
        <taxon>Portunoidea</taxon>
        <taxon>Portunidae</taxon>
        <taxon>Portuninae</taxon>
        <taxon>Portunus</taxon>
    </lineage>
</organism>
<protein>
    <submittedName>
        <fullName evidence="2">Uncharacterized protein</fullName>
    </submittedName>
</protein>
<proteinExistence type="predicted"/>
<name>A0A5B7IHG2_PORTR</name>
<evidence type="ECO:0000256" key="1">
    <source>
        <dbReference type="SAM" id="MobiDB-lite"/>
    </source>
</evidence>